<dbReference type="InterPro" id="IPR017873">
    <property type="entry name" value="Cys-rich_GLG1_repeat_euk"/>
</dbReference>
<comment type="subcellular location">
    <subcellularLocation>
        <location evidence="1">Membrane</location>
        <topology evidence="1">Single-pass type I membrane protein</topology>
    </subcellularLocation>
</comment>
<feature type="repeat" description="Cys-rich GLG1" evidence="8">
    <location>
        <begin position="68"/>
        <end position="128"/>
    </location>
</feature>
<dbReference type="PANTHER" id="PTHR11884:SF1">
    <property type="entry name" value="GOLGI APPARATUS PROTEIN 1"/>
    <property type="match status" value="1"/>
</dbReference>
<dbReference type="WBParaSite" id="MhA1_Contig1160.frz3.gene3">
    <property type="protein sequence ID" value="MhA1_Contig1160.frz3.gene3"/>
    <property type="gene ID" value="MhA1_Contig1160.frz3.gene3"/>
</dbReference>
<proteinExistence type="predicted"/>
<dbReference type="GO" id="GO:0000139">
    <property type="term" value="C:Golgi membrane"/>
    <property type="evidence" value="ECO:0007669"/>
    <property type="project" value="InterPro"/>
</dbReference>
<evidence type="ECO:0000256" key="5">
    <source>
        <dbReference type="ARBA" id="ARBA00022989"/>
    </source>
</evidence>
<evidence type="ECO:0000313" key="11">
    <source>
        <dbReference type="WBParaSite" id="MhA1_Contig1160.frz3.gene3"/>
    </source>
</evidence>
<feature type="transmembrane region" description="Helical" evidence="9">
    <location>
        <begin position="177"/>
        <end position="199"/>
    </location>
</feature>
<evidence type="ECO:0000256" key="2">
    <source>
        <dbReference type="ARBA" id="ARBA00022692"/>
    </source>
</evidence>
<dbReference type="PANTHER" id="PTHR11884">
    <property type="entry name" value="SELECTIN LIGAND RELATED"/>
    <property type="match status" value="1"/>
</dbReference>
<keyword evidence="7" id="KW-0325">Glycoprotein</keyword>
<reference evidence="11" key="1">
    <citation type="submission" date="2016-11" db="UniProtKB">
        <authorList>
            <consortium name="WormBaseParasite"/>
        </authorList>
    </citation>
    <scope>IDENTIFICATION</scope>
</reference>
<evidence type="ECO:0000256" key="3">
    <source>
        <dbReference type="ARBA" id="ARBA00022729"/>
    </source>
</evidence>
<evidence type="ECO:0000256" key="8">
    <source>
        <dbReference type="PROSITE-ProRule" id="PRU00622"/>
    </source>
</evidence>
<evidence type="ECO:0000256" key="4">
    <source>
        <dbReference type="ARBA" id="ARBA00022737"/>
    </source>
</evidence>
<keyword evidence="2 9" id="KW-0812">Transmembrane</keyword>
<keyword evidence="6 9" id="KW-0472">Membrane</keyword>
<keyword evidence="5 9" id="KW-1133">Transmembrane helix</keyword>
<sequence>MTVLSAPCKEELSRIILESEFDIQLDPQLYKDCKYTISKHCTNTIIGRSGNFDSVLECLKSDFYNNMITDKNCAVQLARRTQESLVDIHLDPGLHEACSLDSQRLCANVQPGESRIIMCLVDALRNPQSALSSVCREKLTERNKLWQIAHSEYQMKLPESWSDLANAIAQHPQRSSILTWFGIGLLILLLVGCCCGRLSKRTHQELKNR</sequence>
<name>A0A1I8B012_MELHA</name>
<accession>A0A1I8B012</accession>
<protein>
    <submittedName>
        <fullName evidence="11">Golgi apparatus protein 1</fullName>
    </submittedName>
</protein>
<feature type="repeat" description="Cys-rich GLG1" evidence="8">
    <location>
        <begin position="3"/>
        <end position="67"/>
    </location>
</feature>
<keyword evidence="3" id="KW-0732">Signal</keyword>
<dbReference type="Pfam" id="PF00839">
    <property type="entry name" value="Cys_rich_FGFR"/>
    <property type="match status" value="2"/>
</dbReference>
<keyword evidence="4" id="KW-0677">Repeat</keyword>
<dbReference type="Proteomes" id="UP000095281">
    <property type="component" value="Unplaced"/>
</dbReference>
<keyword evidence="10" id="KW-1185">Reference proteome</keyword>
<dbReference type="GO" id="GO:0017134">
    <property type="term" value="F:fibroblast growth factor binding"/>
    <property type="evidence" value="ECO:0007669"/>
    <property type="project" value="TreeGrafter"/>
</dbReference>
<organism evidence="10 11">
    <name type="scientific">Meloidogyne hapla</name>
    <name type="common">Root-knot nematode worm</name>
    <dbReference type="NCBI Taxonomy" id="6305"/>
    <lineage>
        <taxon>Eukaryota</taxon>
        <taxon>Metazoa</taxon>
        <taxon>Ecdysozoa</taxon>
        <taxon>Nematoda</taxon>
        <taxon>Chromadorea</taxon>
        <taxon>Rhabditida</taxon>
        <taxon>Tylenchina</taxon>
        <taxon>Tylenchomorpha</taxon>
        <taxon>Tylenchoidea</taxon>
        <taxon>Meloidogynidae</taxon>
        <taxon>Meloidogyninae</taxon>
        <taxon>Meloidogyne</taxon>
    </lineage>
</organism>
<evidence type="ECO:0000256" key="9">
    <source>
        <dbReference type="SAM" id="Phobius"/>
    </source>
</evidence>
<evidence type="ECO:0000313" key="10">
    <source>
        <dbReference type="Proteomes" id="UP000095281"/>
    </source>
</evidence>
<dbReference type="PROSITE" id="PS51289">
    <property type="entry name" value="GLG1_C_RICH"/>
    <property type="match status" value="2"/>
</dbReference>
<evidence type="ECO:0000256" key="1">
    <source>
        <dbReference type="ARBA" id="ARBA00004479"/>
    </source>
</evidence>
<evidence type="ECO:0000256" key="6">
    <source>
        <dbReference type="ARBA" id="ARBA00023136"/>
    </source>
</evidence>
<evidence type="ECO:0000256" key="7">
    <source>
        <dbReference type="ARBA" id="ARBA00023180"/>
    </source>
</evidence>
<dbReference type="AlphaFoldDB" id="A0A1I8B012"/>
<dbReference type="InterPro" id="IPR001893">
    <property type="entry name" value="Cys-rich_GLG1_repeat"/>
</dbReference>
<dbReference type="OMA" id="WTHEDRI"/>
<dbReference type="InterPro" id="IPR039728">
    <property type="entry name" value="GLG1"/>
</dbReference>